<reference evidence="2" key="1">
    <citation type="journal article" date="2019" name="MBio">
        <title>Virus Genomes from Deep Sea Sediments Expand the Ocean Megavirome and Support Independent Origins of Viral Gigantism.</title>
        <authorList>
            <person name="Backstrom D."/>
            <person name="Yutin N."/>
            <person name="Jorgensen S.L."/>
            <person name="Dharamshi J."/>
            <person name="Homa F."/>
            <person name="Zaremba-Niedwiedzka K."/>
            <person name="Spang A."/>
            <person name="Wolf Y.I."/>
            <person name="Koonin E.V."/>
            <person name="Ettema T.J."/>
        </authorList>
    </citation>
    <scope>NUCLEOTIDE SEQUENCE</scope>
</reference>
<gene>
    <name evidence="2" type="ORF">LCMiAC02_04300</name>
</gene>
<sequence length="50" mass="5510">MELWLIILIATATGIFSFMTACLLCCCILCCAGIYIFGKIFPPGFPFEGR</sequence>
<keyword evidence="1" id="KW-0472">Membrane</keyword>
<keyword evidence="1" id="KW-0812">Transmembrane</keyword>
<name>A0A4D5XF10_9VIRU</name>
<protein>
    <recommendedName>
        <fullName evidence="3">Transmembrane protein</fullName>
    </recommendedName>
</protein>
<keyword evidence="1" id="KW-1133">Transmembrane helix</keyword>
<evidence type="ECO:0000313" key="2">
    <source>
        <dbReference type="EMBL" id="QBK89335.1"/>
    </source>
</evidence>
<evidence type="ECO:0008006" key="3">
    <source>
        <dbReference type="Google" id="ProtNLM"/>
    </source>
</evidence>
<organism evidence="2">
    <name type="scientific">Mimivirus LCMiAC02</name>
    <dbReference type="NCBI Taxonomy" id="2506609"/>
    <lineage>
        <taxon>Viruses</taxon>
        <taxon>Varidnaviria</taxon>
        <taxon>Bamfordvirae</taxon>
        <taxon>Nucleocytoviricota</taxon>
        <taxon>Megaviricetes</taxon>
        <taxon>Imitervirales</taxon>
        <taxon>Mimiviridae</taxon>
        <taxon>Klosneuvirinae</taxon>
    </lineage>
</organism>
<dbReference type="EMBL" id="MK500415">
    <property type="protein sequence ID" value="QBK89335.1"/>
    <property type="molecule type" value="Genomic_DNA"/>
</dbReference>
<feature type="transmembrane region" description="Helical" evidence="1">
    <location>
        <begin position="6"/>
        <end position="37"/>
    </location>
</feature>
<evidence type="ECO:0000256" key="1">
    <source>
        <dbReference type="SAM" id="Phobius"/>
    </source>
</evidence>
<accession>A0A4D5XF10</accession>
<proteinExistence type="predicted"/>